<comment type="caution">
    <text evidence="2">The sequence shown here is derived from an EMBL/GenBank/DDBJ whole genome shotgun (WGS) entry which is preliminary data.</text>
</comment>
<dbReference type="EMBL" id="LUCH01017475">
    <property type="protein sequence ID" value="KAF5394952.1"/>
    <property type="molecule type" value="Genomic_DNA"/>
</dbReference>
<reference evidence="2" key="1">
    <citation type="submission" date="2019-05" db="EMBL/GenBank/DDBJ databases">
        <title>Annotation for the trematode Paragonimus heterotremus.</title>
        <authorList>
            <person name="Choi Y.-J."/>
        </authorList>
    </citation>
    <scope>NUCLEOTIDE SEQUENCE</scope>
    <source>
        <strain evidence="2">LC</strain>
    </source>
</reference>
<sequence length="131" mass="14631">VPHALTNDPLPTVRHKKPLRRGLQLGTVSRAVKEFETSVSNSTDSDETNCKDSQNGPTNVGVPRASKSHSITETTQLKIWNAHNMSKVTLQRQRDPDRKQVGRLQELFEKQATIQTLLPNGTKFSHRASHA</sequence>
<keyword evidence="3" id="KW-1185">Reference proteome</keyword>
<accession>A0A8J4SK97</accession>
<proteinExistence type="predicted"/>
<gene>
    <name evidence="2" type="ORF">PHET_09270</name>
</gene>
<protein>
    <submittedName>
        <fullName evidence="2">Uncharacterized protein</fullName>
    </submittedName>
</protein>
<evidence type="ECO:0000256" key="1">
    <source>
        <dbReference type="SAM" id="MobiDB-lite"/>
    </source>
</evidence>
<dbReference type="AlphaFoldDB" id="A0A8J4SK97"/>
<organism evidence="2 3">
    <name type="scientific">Paragonimus heterotremus</name>
    <dbReference type="NCBI Taxonomy" id="100268"/>
    <lineage>
        <taxon>Eukaryota</taxon>
        <taxon>Metazoa</taxon>
        <taxon>Spiralia</taxon>
        <taxon>Lophotrochozoa</taxon>
        <taxon>Platyhelminthes</taxon>
        <taxon>Trematoda</taxon>
        <taxon>Digenea</taxon>
        <taxon>Plagiorchiida</taxon>
        <taxon>Troglotremata</taxon>
        <taxon>Troglotrematidae</taxon>
        <taxon>Paragonimus</taxon>
    </lineage>
</organism>
<evidence type="ECO:0000313" key="2">
    <source>
        <dbReference type="EMBL" id="KAF5394952.1"/>
    </source>
</evidence>
<name>A0A8J4SK97_9TREM</name>
<feature type="region of interest" description="Disordered" evidence="1">
    <location>
        <begin position="37"/>
        <end position="71"/>
    </location>
</feature>
<evidence type="ECO:0000313" key="3">
    <source>
        <dbReference type="Proteomes" id="UP000748531"/>
    </source>
</evidence>
<dbReference type="Proteomes" id="UP000748531">
    <property type="component" value="Unassembled WGS sequence"/>
</dbReference>
<feature type="non-terminal residue" evidence="2">
    <location>
        <position position="131"/>
    </location>
</feature>